<gene>
    <name evidence="1" type="ORF">QFC24_001786</name>
</gene>
<keyword evidence="2" id="KW-1185">Reference proteome</keyword>
<accession>A0ACC2XSZ5</accession>
<comment type="caution">
    <text evidence="1">The sequence shown here is derived from an EMBL/GenBank/DDBJ whole genome shotgun (WGS) entry which is preliminary data.</text>
</comment>
<sequence length="523" mass="53040">MADSEKIAQFIELTGASTAEANQFLSGSDLQTAVATYFAAQEDDGEVDFDDDNGEDDDVEMSNATGHAAPSVPAPQPSGGGYTLSGAPVPVSAEGISRTSSAAGSTSSGPRIGRVGGPSTSGNKSKSSSSGGARIGTLSSLNASADVSDDDSDDPSSDARKKAEFYAGGGKSGLAIQNPDDPTKGTSGQDIVSEILARAREGGAGEGEEGGSASGRGKGKSGGNSKSIFSGAGMTLGSDEVPSVAVPDPSRTQHASPQPGRAGAGMSGLLAQMFGGGAGGGGMGMPGGAGMPGAGGMPGFGQGEEEEEEDDDEPQVRHLTFWKDGFSIEDGPLMKYDDPANKEILAAIKAGRAPLSILNVKFGQQVELRVAQRQTEAYQPPPKKPMKAFSGSGNRLGSPASELVGSSSSVPAHKPSQGMPGSFGSSGQASAQAIVESGNLQLDVDDSKPTTNVQVRLADGTKLVAKLNLDHTVGDIRRFISAAQPGSRSYVIQTTFPNKTLDDDSLTIEQAGLKNAVVVQRWA</sequence>
<dbReference type="Proteomes" id="UP001234202">
    <property type="component" value="Unassembled WGS sequence"/>
</dbReference>
<proteinExistence type="predicted"/>
<protein>
    <submittedName>
        <fullName evidence="1">Uncharacterized protein</fullName>
    </submittedName>
</protein>
<reference evidence="1" key="1">
    <citation type="submission" date="2023-04" db="EMBL/GenBank/DDBJ databases">
        <title>Draft Genome sequencing of Naganishia species isolated from polar environments using Oxford Nanopore Technology.</title>
        <authorList>
            <person name="Leo P."/>
            <person name="Venkateswaran K."/>
        </authorList>
    </citation>
    <scope>NUCLEOTIDE SEQUENCE</scope>
    <source>
        <strain evidence="1">DBVPG 5303</strain>
    </source>
</reference>
<name>A0ACC2XSZ5_9TREE</name>
<organism evidence="1 2">
    <name type="scientific">Naganishia onofrii</name>
    <dbReference type="NCBI Taxonomy" id="1851511"/>
    <lineage>
        <taxon>Eukaryota</taxon>
        <taxon>Fungi</taxon>
        <taxon>Dikarya</taxon>
        <taxon>Basidiomycota</taxon>
        <taxon>Agaricomycotina</taxon>
        <taxon>Tremellomycetes</taxon>
        <taxon>Filobasidiales</taxon>
        <taxon>Filobasidiaceae</taxon>
        <taxon>Naganishia</taxon>
    </lineage>
</organism>
<dbReference type="EMBL" id="JASBWV010000004">
    <property type="protein sequence ID" value="KAJ9126755.1"/>
    <property type="molecule type" value="Genomic_DNA"/>
</dbReference>
<evidence type="ECO:0000313" key="1">
    <source>
        <dbReference type="EMBL" id="KAJ9126755.1"/>
    </source>
</evidence>
<evidence type="ECO:0000313" key="2">
    <source>
        <dbReference type="Proteomes" id="UP001234202"/>
    </source>
</evidence>